<comment type="caution">
    <text evidence="1">The sequence shown here is derived from an EMBL/GenBank/DDBJ whole genome shotgun (WGS) entry which is preliminary data.</text>
</comment>
<proteinExistence type="predicted"/>
<protein>
    <submittedName>
        <fullName evidence="1">Uncharacterized protein</fullName>
    </submittedName>
</protein>
<sequence>MFTLVTRVLQGNFGIVEDSFNDAEFFPLINSCEKDVTLNILSVLSELLSAGTHRRIHYMISKGGSEALLQTLVNLARSDSLDYSLLLPLLRLVVKVGQRDANFGEKAQKLEATDVTLSLIRRNLTKSDNITLCIHAIQIYASNGMYVYIGPKFVTLNIE</sequence>
<dbReference type="EMBL" id="CAUEEQ010077321">
    <property type="protein sequence ID" value="CAJ0966810.1"/>
    <property type="molecule type" value="Genomic_DNA"/>
</dbReference>
<organism evidence="1 2">
    <name type="scientific">Ranitomeya imitator</name>
    <name type="common">mimic poison frog</name>
    <dbReference type="NCBI Taxonomy" id="111125"/>
    <lineage>
        <taxon>Eukaryota</taxon>
        <taxon>Metazoa</taxon>
        <taxon>Chordata</taxon>
        <taxon>Craniata</taxon>
        <taxon>Vertebrata</taxon>
        <taxon>Euteleostomi</taxon>
        <taxon>Amphibia</taxon>
        <taxon>Batrachia</taxon>
        <taxon>Anura</taxon>
        <taxon>Neobatrachia</taxon>
        <taxon>Hyloidea</taxon>
        <taxon>Dendrobatidae</taxon>
        <taxon>Dendrobatinae</taxon>
        <taxon>Ranitomeya</taxon>
    </lineage>
</organism>
<dbReference type="Pfam" id="PF25571">
    <property type="entry name" value="TPR_CCP1_N"/>
    <property type="match status" value="1"/>
</dbReference>
<evidence type="ECO:0000313" key="2">
    <source>
        <dbReference type="Proteomes" id="UP001176940"/>
    </source>
</evidence>
<accession>A0ABN9MJ47</accession>
<gene>
    <name evidence="1" type="ORF">RIMI_LOCUS21689002</name>
</gene>
<name>A0ABN9MJ47_9NEOB</name>
<evidence type="ECO:0000313" key="1">
    <source>
        <dbReference type="EMBL" id="CAJ0966810.1"/>
    </source>
</evidence>
<reference evidence="1" key="1">
    <citation type="submission" date="2023-07" db="EMBL/GenBank/DDBJ databases">
        <authorList>
            <person name="Stuckert A."/>
        </authorList>
    </citation>
    <scope>NUCLEOTIDE SEQUENCE</scope>
</reference>
<keyword evidence="2" id="KW-1185">Reference proteome</keyword>
<dbReference type="Proteomes" id="UP001176940">
    <property type="component" value="Unassembled WGS sequence"/>
</dbReference>